<feature type="chain" id="PRO_5035229867" description="Flagellar assembly protein T N-terminal domain-containing protein" evidence="1">
    <location>
        <begin position="23"/>
        <end position="395"/>
    </location>
</feature>
<reference evidence="2" key="1">
    <citation type="submission" date="2020-12" db="EMBL/GenBank/DDBJ databases">
        <title>Geomonas sp. Red875, isolated from river sediment.</title>
        <authorList>
            <person name="Xu Z."/>
            <person name="Zhang Z."/>
            <person name="Masuda Y."/>
            <person name="Itoh H."/>
            <person name="Senoo K."/>
        </authorList>
    </citation>
    <scope>NUCLEOTIDE SEQUENCE</scope>
    <source>
        <strain evidence="2">Red875</strain>
    </source>
</reference>
<feature type="signal peptide" evidence="1">
    <location>
        <begin position="1"/>
        <end position="22"/>
    </location>
</feature>
<evidence type="ECO:0008006" key="4">
    <source>
        <dbReference type="Google" id="ProtNLM"/>
    </source>
</evidence>
<gene>
    <name evidence="2" type="ORF">JFN93_04000</name>
</gene>
<evidence type="ECO:0000313" key="2">
    <source>
        <dbReference type="EMBL" id="MBJ6723863.1"/>
    </source>
</evidence>
<dbReference type="AlphaFoldDB" id="A0A8J7JBC9"/>
<dbReference type="Gene3D" id="3.30.1660.40">
    <property type="entry name" value="FlgT, N-terminal domain"/>
    <property type="match status" value="1"/>
</dbReference>
<dbReference type="InterPro" id="IPR038180">
    <property type="entry name" value="FlgT_N_sf"/>
</dbReference>
<sequence>MKLNFAVLAVTGAVLIGTPVFAAPTCVDSEGEAVIMRDDLPSARAEAVARAKWAAIEQVVGVQVKAQSVVQNMALVDDAVSKEIRGIVSGFKVLSEENRGSSLAVKINACVEPTKAQDALSSLALNNSIAVFLPAKKPEVIAERNQRTRTGERTQVLARDVQEETNQLSETVIGKLAEQGFTVVDVAPSQAVDAAEIEQAMKSGNYMVLRSLMYKFLSNMMLIGKVDYTISTRKGQDIGYGVSMPFNNVTVRLTYRLVTRGAGGRNVILAAGTEEARGMATNVEDATQKGLKTLGEKFAPKVLDKVSEYIKGIAKKVRVRVAGVNEVSGTLEVKDSLQNIAWVTNVEEKGISDGAAEFIVSYPENPIYLANSIAQKGGFHIDSFSTYQINTSYQK</sequence>
<dbReference type="EMBL" id="JAEMHM010000003">
    <property type="protein sequence ID" value="MBJ6723863.1"/>
    <property type="molecule type" value="Genomic_DNA"/>
</dbReference>
<name>A0A8J7JBC9_9BACT</name>
<organism evidence="2 3">
    <name type="scientific">Geomesophilobacter sediminis</name>
    <dbReference type="NCBI Taxonomy" id="2798584"/>
    <lineage>
        <taxon>Bacteria</taxon>
        <taxon>Pseudomonadati</taxon>
        <taxon>Thermodesulfobacteriota</taxon>
        <taxon>Desulfuromonadia</taxon>
        <taxon>Geobacterales</taxon>
        <taxon>Geobacteraceae</taxon>
        <taxon>Geomesophilobacter</taxon>
    </lineage>
</organism>
<proteinExistence type="predicted"/>
<comment type="caution">
    <text evidence="2">The sequence shown here is derived from an EMBL/GenBank/DDBJ whole genome shotgun (WGS) entry which is preliminary data.</text>
</comment>
<protein>
    <recommendedName>
        <fullName evidence="4">Flagellar assembly protein T N-terminal domain-containing protein</fullName>
    </recommendedName>
</protein>
<dbReference type="Proteomes" id="UP000636888">
    <property type="component" value="Unassembled WGS sequence"/>
</dbReference>
<keyword evidence="3" id="KW-1185">Reference proteome</keyword>
<evidence type="ECO:0000256" key="1">
    <source>
        <dbReference type="SAM" id="SignalP"/>
    </source>
</evidence>
<accession>A0A8J7JBC9</accession>
<dbReference type="RefSeq" id="WP_199382708.1">
    <property type="nucleotide sequence ID" value="NZ_JAEMHM010000003.1"/>
</dbReference>
<evidence type="ECO:0000313" key="3">
    <source>
        <dbReference type="Proteomes" id="UP000636888"/>
    </source>
</evidence>
<keyword evidence="1" id="KW-0732">Signal</keyword>